<dbReference type="PANTHER" id="PTHR34941">
    <property type="entry name" value="DEHYDRIN HIRD11"/>
    <property type="match status" value="1"/>
</dbReference>
<protein>
    <submittedName>
        <fullName evidence="2">Uncharacterized protein</fullName>
    </submittedName>
</protein>
<proteinExistence type="predicted"/>
<dbReference type="InterPro" id="IPR039285">
    <property type="entry name" value="HIRD11-like"/>
</dbReference>
<dbReference type="PANTHER" id="PTHR34941:SF1">
    <property type="entry name" value="DEHYDRIN HIRD11"/>
    <property type="match status" value="1"/>
</dbReference>
<evidence type="ECO:0000313" key="3">
    <source>
        <dbReference type="Proteomes" id="UP000886885"/>
    </source>
</evidence>
<comment type="caution">
    <text evidence="2">The sequence shown here is derived from an EMBL/GenBank/DDBJ whole genome shotgun (WGS) entry which is preliminary data.</text>
</comment>
<feature type="region of interest" description="Disordered" evidence="1">
    <location>
        <begin position="1"/>
        <end position="55"/>
    </location>
</feature>
<sequence length="121" mass="13718">MSGIMHKIEETLHIGGKKEEQKSGKPDEHKGEHKGESHGEHKPENSGHKEGFLEKIHGDGHAVTATAIKNLPLFLNMRICGMPCFLNYVKAASWGKRCRDPVYQCYHKKNKKACPFQYSME</sequence>
<dbReference type="Proteomes" id="UP000886885">
    <property type="component" value="Chromosome 19A"/>
</dbReference>
<dbReference type="EMBL" id="JAAWWB010000037">
    <property type="protein sequence ID" value="KAG6738475.1"/>
    <property type="molecule type" value="Genomic_DNA"/>
</dbReference>
<reference evidence="2" key="1">
    <citation type="journal article" date="2020" name="bioRxiv">
        <title>Hybrid origin of Populus tomentosa Carr. identified through genome sequencing and phylogenomic analysis.</title>
        <authorList>
            <person name="An X."/>
            <person name="Gao K."/>
            <person name="Chen Z."/>
            <person name="Li J."/>
            <person name="Yang X."/>
            <person name="Yang X."/>
            <person name="Zhou J."/>
            <person name="Guo T."/>
            <person name="Zhao T."/>
            <person name="Huang S."/>
            <person name="Miao D."/>
            <person name="Khan W.U."/>
            <person name="Rao P."/>
            <person name="Ye M."/>
            <person name="Lei B."/>
            <person name="Liao W."/>
            <person name="Wang J."/>
            <person name="Ji L."/>
            <person name="Li Y."/>
            <person name="Guo B."/>
            <person name="Mustafa N.S."/>
            <person name="Li S."/>
            <person name="Yun Q."/>
            <person name="Keller S.R."/>
            <person name="Mao J."/>
            <person name="Zhang R."/>
            <person name="Strauss S.H."/>
        </authorList>
    </citation>
    <scope>NUCLEOTIDE SEQUENCE</scope>
    <source>
        <strain evidence="2">GM15</strain>
        <tissue evidence="2">Leaf</tissue>
    </source>
</reference>
<organism evidence="2 3">
    <name type="scientific">Populus tomentosa</name>
    <name type="common">Chinese white poplar</name>
    <dbReference type="NCBI Taxonomy" id="118781"/>
    <lineage>
        <taxon>Eukaryota</taxon>
        <taxon>Viridiplantae</taxon>
        <taxon>Streptophyta</taxon>
        <taxon>Embryophyta</taxon>
        <taxon>Tracheophyta</taxon>
        <taxon>Spermatophyta</taxon>
        <taxon>Magnoliopsida</taxon>
        <taxon>eudicotyledons</taxon>
        <taxon>Gunneridae</taxon>
        <taxon>Pentapetalae</taxon>
        <taxon>rosids</taxon>
        <taxon>fabids</taxon>
        <taxon>Malpighiales</taxon>
        <taxon>Salicaceae</taxon>
        <taxon>Saliceae</taxon>
        <taxon>Populus</taxon>
    </lineage>
</organism>
<dbReference type="OrthoDB" id="1723991at2759"/>
<evidence type="ECO:0000313" key="2">
    <source>
        <dbReference type="EMBL" id="KAG6738475.1"/>
    </source>
</evidence>
<dbReference type="GO" id="GO:0046872">
    <property type="term" value="F:metal ion binding"/>
    <property type="evidence" value="ECO:0007669"/>
    <property type="project" value="InterPro"/>
</dbReference>
<accession>A0A8X7Y3I0</accession>
<gene>
    <name evidence="2" type="ORF">POTOM_058095</name>
</gene>
<keyword evidence="3" id="KW-1185">Reference proteome</keyword>
<evidence type="ECO:0000256" key="1">
    <source>
        <dbReference type="SAM" id="MobiDB-lite"/>
    </source>
</evidence>
<dbReference type="AlphaFoldDB" id="A0A8X7Y3I0"/>
<name>A0A8X7Y3I0_POPTO</name>